<dbReference type="AlphaFoldDB" id="A0A7K0KFU6"/>
<protein>
    <submittedName>
        <fullName evidence="2">YbjQ family protein</fullName>
    </submittedName>
</protein>
<comment type="caution">
    <text evidence="2">The sequence shown here is derived from an EMBL/GenBank/DDBJ whole genome shotgun (WGS) entry which is preliminary data.</text>
</comment>
<keyword evidence="3" id="KW-1185">Reference proteome</keyword>
<comment type="similarity">
    <text evidence="1">Belongs to the UPF0145 family.</text>
</comment>
<dbReference type="PANTHER" id="PTHR34068">
    <property type="entry name" value="UPF0145 PROTEIN YBJQ"/>
    <property type="match status" value="1"/>
</dbReference>
<organism evidence="2 3">
    <name type="scientific">Hallella mizrahii</name>
    <dbReference type="NCBI Taxonomy" id="2606637"/>
    <lineage>
        <taxon>Bacteria</taxon>
        <taxon>Pseudomonadati</taxon>
        <taxon>Bacteroidota</taxon>
        <taxon>Bacteroidia</taxon>
        <taxon>Bacteroidales</taxon>
        <taxon>Prevotellaceae</taxon>
        <taxon>Hallella</taxon>
    </lineage>
</organism>
<dbReference type="RefSeq" id="WP_154534384.1">
    <property type="nucleotide sequence ID" value="NZ_VUNG01000021.1"/>
</dbReference>
<reference evidence="2 3" key="1">
    <citation type="submission" date="2019-08" db="EMBL/GenBank/DDBJ databases">
        <title>In-depth cultivation of the pig gut microbiome towards novel bacterial diversity and tailored functional studies.</title>
        <authorList>
            <person name="Wylensek D."/>
            <person name="Hitch T.C.A."/>
            <person name="Clavel T."/>
        </authorList>
    </citation>
    <scope>NUCLEOTIDE SEQUENCE [LARGE SCALE GENOMIC DNA]</scope>
    <source>
        <strain evidence="2 3">LKV-178-WT-2A</strain>
    </source>
</reference>
<evidence type="ECO:0000256" key="1">
    <source>
        <dbReference type="ARBA" id="ARBA00010751"/>
    </source>
</evidence>
<dbReference type="SUPFAM" id="SSF117782">
    <property type="entry name" value="YbjQ-like"/>
    <property type="match status" value="1"/>
</dbReference>
<dbReference type="InterPro" id="IPR002765">
    <property type="entry name" value="UPF0145_YbjQ-like"/>
</dbReference>
<name>A0A7K0KFU6_9BACT</name>
<evidence type="ECO:0000313" key="2">
    <source>
        <dbReference type="EMBL" id="MST84812.1"/>
    </source>
</evidence>
<dbReference type="Proteomes" id="UP000438914">
    <property type="component" value="Unassembled WGS sequence"/>
</dbReference>
<dbReference type="InterPro" id="IPR035439">
    <property type="entry name" value="UPF0145_dom_sf"/>
</dbReference>
<proteinExistence type="inferred from homology"/>
<evidence type="ECO:0000313" key="3">
    <source>
        <dbReference type="Proteomes" id="UP000438914"/>
    </source>
</evidence>
<gene>
    <name evidence="2" type="ORF">FYJ73_09055</name>
</gene>
<dbReference type="EMBL" id="VUNG01000021">
    <property type="protein sequence ID" value="MST84812.1"/>
    <property type="molecule type" value="Genomic_DNA"/>
</dbReference>
<dbReference type="PANTHER" id="PTHR34068:SF1">
    <property type="entry name" value="UPF0145 PROTEIN YBJQ"/>
    <property type="match status" value="1"/>
</dbReference>
<accession>A0A7K0KFU6</accession>
<dbReference type="Pfam" id="PF01906">
    <property type="entry name" value="YbjQ_1"/>
    <property type="match status" value="1"/>
</dbReference>
<sequence length="340" mass="37972">MKRFLVTTTPLLDGIKIQEYLGVVNANIVIGANVISDFAASLTDFFGGTSDSYQKRMNEMYESAIKELKRKTMLMGGNAIVSFNVDFDELSGKGKSMFMLSATGTACVANLNEDIKLSDNGSIISADNVKRVVEKNKILKKLSSHEALTASDCNQMLANPSCDYLEYIFQYYYPIFRKDGNLNYSEETKQLVSLLQEQEVVPIVYKYYPQNKAIAKLIIGCSLFDPKSVLDLLSKDKDLAIDVLAADKPYYNMEDVAIMEQIIKGFEELPDIATHTKGKLGLFGKETDIIICPYGHKYLPENNCCPTCGTDVRGLTIDDREIVENFKTKVQVIKKELSGN</sequence>
<dbReference type="Gene3D" id="3.30.110.70">
    <property type="entry name" value="Hypothetical protein apc22750. Chain B"/>
    <property type="match status" value="1"/>
</dbReference>